<sequence length="615" mass="68671">MDTNSLDQGIASTRICGRGTDLDDTERNTLPPVSPVHEQADHPSYRARAKEFVDLHDQVETSVNLLDSLESFLSTFQKDLSAVSGQISDLQDRSKDIENRLKSRRKIERPLSNLLIDLTIPPPSAAIILDTNVGEPWIETIEDFERRLEALRLRGRVKAARDVSEVAEGLRIVACTKLRQFFLNLLAPIRTSMSTNISVIQTSVFLKYRSLYAFLQRQAHPVAAEIQRAYARTTEKTDIIVTGAGEPNQLEETEGSFERLSHARIDGPGPVLAYMADEKTHKEPIEALFRSLLLVLLDNSTAEYSFISAFFSPATIPPSSSTVSSRTGMDSKDSNSSALLSPTQAEFEELKSNGDTEHGGSQIVMSASERHMASINSILGIAPTLLDPTTDAKEVKEEQNTLNAIWKQVMDPVLDYCQTYIEQSLAPHPTIPLLTMIRLTEDVMLEVQKRGCSPLETFIFTIRLKMWPVWQKGMADHIEGVRKLVESATGGGGALGAMWRKTTLSEATVKTICQRYVVMFNTFVALTSQQEETMIFSNLLRLRQELTKLIAAYTDKMADPTAKATAQSTLYDALLQGLSKGVHTVSHPKAQSEIAFWKEREEEARRRIVSTRRQR</sequence>
<evidence type="ECO:0000313" key="2">
    <source>
        <dbReference type="Proteomes" id="UP001148662"/>
    </source>
</evidence>
<name>A0ACC1T2L7_9APHY</name>
<comment type="caution">
    <text evidence="1">The sequence shown here is derived from an EMBL/GenBank/DDBJ whole genome shotgun (WGS) entry which is preliminary data.</text>
</comment>
<proteinExistence type="predicted"/>
<keyword evidence="2" id="KW-1185">Reference proteome</keyword>
<gene>
    <name evidence="1" type="ORF">NM688_g4759</name>
</gene>
<evidence type="ECO:0000313" key="1">
    <source>
        <dbReference type="EMBL" id="KAJ3551339.1"/>
    </source>
</evidence>
<dbReference type="Proteomes" id="UP001148662">
    <property type="component" value="Unassembled WGS sequence"/>
</dbReference>
<organism evidence="1 2">
    <name type="scientific">Phlebia brevispora</name>
    <dbReference type="NCBI Taxonomy" id="194682"/>
    <lineage>
        <taxon>Eukaryota</taxon>
        <taxon>Fungi</taxon>
        <taxon>Dikarya</taxon>
        <taxon>Basidiomycota</taxon>
        <taxon>Agaricomycotina</taxon>
        <taxon>Agaricomycetes</taxon>
        <taxon>Polyporales</taxon>
        <taxon>Meruliaceae</taxon>
        <taxon>Phlebia</taxon>
    </lineage>
</organism>
<protein>
    <submittedName>
        <fullName evidence="1">Uncharacterized protein</fullName>
    </submittedName>
</protein>
<accession>A0ACC1T2L7</accession>
<dbReference type="EMBL" id="JANHOG010000815">
    <property type="protein sequence ID" value="KAJ3551339.1"/>
    <property type="molecule type" value="Genomic_DNA"/>
</dbReference>
<reference evidence="1" key="1">
    <citation type="submission" date="2022-07" db="EMBL/GenBank/DDBJ databases">
        <title>Genome Sequence of Phlebia brevispora.</title>
        <authorList>
            <person name="Buettner E."/>
        </authorList>
    </citation>
    <scope>NUCLEOTIDE SEQUENCE</scope>
    <source>
        <strain evidence="1">MPL23</strain>
    </source>
</reference>